<evidence type="ECO:0000313" key="2">
    <source>
        <dbReference type="Proteomes" id="UP000219993"/>
    </source>
</evidence>
<gene>
    <name evidence="1" type="ORF">BEI_0519</name>
</gene>
<dbReference type="KEGG" id="hbe:BEI_0519"/>
<organism evidence="1 2">
    <name type="scientific">Halomonas beimenensis</name>
    <dbReference type="NCBI Taxonomy" id="475662"/>
    <lineage>
        <taxon>Bacteria</taxon>
        <taxon>Pseudomonadati</taxon>
        <taxon>Pseudomonadota</taxon>
        <taxon>Gammaproteobacteria</taxon>
        <taxon>Oceanospirillales</taxon>
        <taxon>Halomonadaceae</taxon>
        <taxon>Halomonas</taxon>
    </lineage>
</organism>
<proteinExistence type="predicted"/>
<dbReference type="EMBL" id="CP021435">
    <property type="protein sequence ID" value="ATJ81506.1"/>
    <property type="molecule type" value="Genomic_DNA"/>
</dbReference>
<reference evidence="1 2" key="1">
    <citation type="journal article" date="2017" name="Sci. Rep.">
        <title>Revealing the Saline Adaptation Strategies of the Halophilic Bacterium Halomonas beimenensis through High-throughput Omics and Transposon Mutagenesis Approaches.</title>
        <authorList>
            <person name="Chen Y.H."/>
            <person name="Lin S.S."/>
            <person name="Shyu Y.T."/>
        </authorList>
    </citation>
    <scope>NUCLEOTIDE SEQUENCE [LARGE SCALE GENOMIC DNA]</scope>
    <source>
        <strain evidence="1 2">NTU-111</strain>
    </source>
</reference>
<accession>A0A291P3N4</accession>
<keyword evidence="2" id="KW-1185">Reference proteome</keyword>
<protein>
    <submittedName>
        <fullName evidence="1">Uncharacterized protein</fullName>
    </submittedName>
</protein>
<dbReference type="Proteomes" id="UP000219993">
    <property type="component" value="Chromosome"/>
</dbReference>
<evidence type="ECO:0000313" key="1">
    <source>
        <dbReference type="EMBL" id="ATJ81506.1"/>
    </source>
</evidence>
<dbReference type="AlphaFoldDB" id="A0A291P3N4"/>
<dbReference type="RefSeq" id="WP_379802132.1">
    <property type="nucleotide sequence ID" value="NZ_JBHSJU010000001.1"/>
</dbReference>
<sequence length="165" mass="18270">MPSRMTALAAVSIGLLSLWSMPDWARACDLVHEAAMEDRLASRLSSLPAAAAADSAGDLGGMVERLSAWIAEQLAYPVPPPPELRLEGEVALKSRCFPAFPLHLAPRVLGAYDAEEGVIYLNQHLDLTRRVDRSYLLHELVHHFQLHQRPANDDRCKGRLDVISR</sequence>
<name>A0A291P3N4_9GAMM</name>